<keyword evidence="1" id="KW-0812">Transmembrane</keyword>
<dbReference type="AlphaFoldDB" id="A0A560JK71"/>
<reference evidence="2 3" key="1">
    <citation type="submission" date="2019-06" db="EMBL/GenBank/DDBJ databases">
        <title>Genomic Encyclopedia of Type Strains, Phase IV (KMG-V): Genome sequencing to study the core and pangenomes of soil and plant-associated prokaryotes.</title>
        <authorList>
            <person name="Whitman W."/>
        </authorList>
    </citation>
    <scope>NUCLEOTIDE SEQUENCE [LARGE SCALE GENOMIC DNA]</scope>
    <source>
        <strain evidence="2 3">BR 12005</strain>
    </source>
</reference>
<dbReference type="RefSeq" id="WP_145612554.1">
    <property type="nucleotide sequence ID" value="NZ_JARPAF010000001.1"/>
</dbReference>
<dbReference type="EMBL" id="VITV01000008">
    <property type="protein sequence ID" value="TWB69804.1"/>
    <property type="molecule type" value="Genomic_DNA"/>
</dbReference>
<evidence type="ECO:0000313" key="2">
    <source>
        <dbReference type="EMBL" id="TWB69804.1"/>
    </source>
</evidence>
<name>A0A560JK71_9PROT</name>
<organism evidence="2 3">
    <name type="scientific">Nitrospirillum amazonense</name>
    <dbReference type="NCBI Taxonomy" id="28077"/>
    <lineage>
        <taxon>Bacteria</taxon>
        <taxon>Pseudomonadati</taxon>
        <taxon>Pseudomonadota</taxon>
        <taxon>Alphaproteobacteria</taxon>
        <taxon>Rhodospirillales</taxon>
        <taxon>Azospirillaceae</taxon>
        <taxon>Nitrospirillum</taxon>
    </lineage>
</organism>
<sequence>MFTGRQAGILVVLGGMFWLSALAYLRGLPQLLTDPFWNPLNFASTVSVAWTAVYLIRRLAGLAPEQLMAGVGLVGAVVMVTDGLVLNWFPRIYGPNDTVSRLAGAWLLWGYGFSLAAALLMARAGQRAATVGGDAPAQSPAQSPAAVTPP</sequence>
<feature type="transmembrane region" description="Helical" evidence="1">
    <location>
        <begin position="68"/>
        <end position="90"/>
    </location>
</feature>
<dbReference type="Proteomes" id="UP000320516">
    <property type="component" value="Unassembled WGS sequence"/>
</dbReference>
<feature type="transmembrane region" description="Helical" evidence="1">
    <location>
        <begin position="102"/>
        <end position="122"/>
    </location>
</feature>
<feature type="transmembrane region" description="Helical" evidence="1">
    <location>
        <begin position="7"/>
        <end position="25"/>
    </location>
</feature>
<proteinExistence type="predicted"/>
<protein>
    <submittedName>
        <fullName evidence="2">Uncharacterized protein</fullName>
    </submittedName>
</protein>
<keyword evidence="1" id="KW-1133">Transmembrane helix</keyword>
<evidence type="ECO:0000256" key="1">
    <source>
        <dbReference type="SAM" id="Phobius"/>
    </source>
</evidence>
<keyword evidence="1" id="KW-0472">Membrane</keyword>
<evidence type="ECO:0000313" key="3">
    <source>
        <dbReference type="Proteomes" id="UP000320516"/>
    </source>
</evidence>
<gene>
    <name evidence="2" type="ORF">FBZ87_10894</name>
</gene>
<comment type="caution">
    <text evidence="2">The sequence shown here is derived from an EMBL/GenBank/DDBJ whole genome shotgun (WGS) entry which is preliminary data.</text>
</comment>
<accession>A0A560JK71</accession>